<name>A0A370CJH0_9COXI</name>
<dbReference type="Gene3D" id="3.30.70.1630">
    <property type="match status" value="1"/>
</dbReference>
<evidence type="ECO:0000313" key="2">
    <source>
        <dbReference type="EMBL" id="RDH40710.1"/>
    </source>
</evidence>
<dbReference type="PANTHER" id="PTHR22602">
    <property type="entry name" value="TRANSFERASE CAF17, MITOCHONDRIAL-RELATED"/>
    <property type="match status" value="1"/>
</dbReference>
<dbReference type="SUPFAM" id="SSF101790">
    <property type="entry name" value="Aminomethyltransferase beta-barrel domain"/>
    <property type="match status" value="1"/>
</dbReference>
<dbReference type="AlphaFoldDB" id="A0A370CJH0"/>
<reference evidence="2 3" key="2">
    <citation type="journal article" date="2018" name="J. Invertebr. Pathol.">
        <title>'Candidatus Aquirickettsiella gammari' (Gammaproteobacteria: Legionellales: Coxiellaceae): A bacterial pathogen of the freshwater crustacean Gammarus fossarum (Malacostraca: Amphipoda).</title>
        <authorList>
            <person name="Bojko J."/>
            <person name="Dunn A.M."/>
            <person name="Stebbing P.D."/>
            <person name="van Aerle R."/>
            <person name="Bacela-Spychalska K."/>
            <person name="Bean T.P."/>
            <person name="Urrutia A."/>
            <person name="Stentiford G.D."/>
        </authorList>
    </citation>
    <scope>NUCLEOTIDE SEQUENCE [LARGE SCALE GENOMIC DNA]</scope>
    <source>
        <strain evidence="2">RA15029</strain>
    </source>
</reference>
<dbReference type="Pfam" id="PF01571">
    <property type="entry name" value="GCV_T"/>
    <property type="match status" value="1"/>
</dbReference>
<reference evidence="2 3" key="1">
    <citation type="journal article" date="2017" name="Int. J. Syst. Evol. Microbiol.">
        <title>Aquarickettsiella crustaci n. gen. n. sp. (Gammaproteobacteria: Legionellales: Coxiellaceae); a bacterial pathogen of the freshwater crustacean: Gammarus fossarum (Malacostraca: Amphipoda).</title>
        <authorList>
            <person name="Bojko J."/>
            <person name="Dunn A.M."/>
            <person name="Stebbing P.D."/>
            <person name="Van Aerle R."/>
            <person name="Bacela-Spychalska K."/>
            <person name="Bean T.P."/>
            <person name="Stentiford G.D."/>
        </authorList>
    </citation>
    <scope>NUCLEOTIDE SEQUENCE [LARGE SCALE GENOMIC DNA]</scope>
    <source>
        <strain evidence="2">RA15029</strain>
    </source>
</reference>
<dbReference type="PIRSF" id="PIRSF006487">
    <property type="entry name" value="GcvT"/>
    <property type="match status" value="1"/>
</dbReference>
<dbReference type="InterPro" id="IPR017703">
    <property type="entry name" value="YgfZ/GCV_T_CS"/>
</dbReference>
<dbReference type="Gene3D" id="2.40.30.160">
    <property type="match status" value="1"/>
</dbReference>
<dbReference type="NCBIfam" id="TIGR03317">
    <property type="entry name" value="ygfZ_signature"/>
    <property type="match status" value="1"/>
</dbReference>
<sequence>MIEATKNNCIDLSDLGLLQVTGKHAKQFLQGQLTCNLEEVNEHQTRLGAHCDVKGRVQATFRLFFYQNAYYFLLPRHMVQHLLVALKKYAVFSKVDLSDVSDNWQKMGVYGSGIATLLRTQKLYTKEENGLVAHEPTLSLSIPGPSPRFILLSSSHKSITSIVTTCSPQTLNDWYLFDIMAGIPTIYPETSAEFTPHQLNYPALGGVSFNKGCYIGQEIIARTQYLGKPKSRLYRVSFQANKHALPGTSLLEKGEQTRKGTVIMSAKDGFNHYQALVCLQNQAISHTIYLGNAEASLINLLKLPYSI</sequence>
<comment type="caution">
    <text evidence="2">The sequence shown here is derived from an EMBL/GenBank/DDBJ whole genome shotgun (WGS) entry which is preliminary data.</text>
</comment>
<accession>A0A370CJH0</accession>
<dbReference type="InterPro" id="IPR029043">
    <property type="entry name" value="GcvT/YgfZ_C"/>
</dbReference>
<keyword evidence="3" id="KW-1185">Reference proteome</keyword>
<dbReference type="InterPro" id="IPR045179">
    <property type="entry name" value="YgfZ/GcvT"/>
</dbReference>
<proteinExistence type="predicted"/>
<protein>
    <submittedName>
        <fullName evidence="2">Folate-binding protein</fullName>
    </submittedName>
</protein>
<dbReference type="EMBL" id="NMOS02000005">
    <property type="protein sequence ID" value="RDH40710.1"/>
    <property type="molecule type" value="Genomic_DNA"/>
</dbReference>
<dbReference type="Gene3D" id="3.30.70.1400">
    <property type="entry name" value="Aminomethyltransferase beta-barrel domains"/>
    <property type="match status" value="1"/>
</dbReference>
<dbReference type="Proteomes" id="UP000226429">
    <property type="component" value="Unassembled WGS sequence"/>
</dbReference>
<dbReference type="PANTHER" id="PTHR22602:SF0">
    <property type="entry name" value="TRANSFERASE CAF17, MITOCHONDRIAL-RELATED"/>
    <property type="match status" value="1"/>
</dbReference>
<feature type="domain" description="GCVT N-terminal" evidence="1">
    <location>
        <begin position="9"/>
        <end position="118"/>
    </location>
</feature>
<dbReference type="InterPro" id="IPR006222">
    <property type="entry name" value="GCVT_N"/>
</dbReference>
<dbReference type="SUPFAM" id="SSF103025">
    <property type="entry name" value="Folate-binding domain"/>
    <property type="match status" value="1"/>
</dbReference>
<organism evidence="2 3">
    <name type="scientific">Candidatus Aquirickettsiella gammari</name>
    <dbReference type="NCBI Taxonomy" id="2016198"/>
    <lineage>
        <taxon>Bacteria</taxon>
        <taxon>Pseudomonadati</taxon>
        <taxon>Pseudomonadota</taxon>
        <taxon>Gammaproteobacteria</taxon>
        <taxon>Legionellales</taxon>
        <taxon>Coxiellaceae</taxon>
        <taxon>Candidatus Aquirickettsiella</taxon>
    </lineage>
</organism>
<evidence type="ECO:0000313" key="3">
    <source>
        <dbReference type="Proteomes" id="UP000226429"/>
    </source>
</evidence>
<gene>
    <name evidence="2" type="ORF">CFE62_002825</name>
</gene>
<dbReference type="GO" id="GO:0016226">
    <property type="term" value="P:iron-sulfur cluster assembly"/>
    <property type="evidence" value="ECO:0007669"/>
    <property type="project" value="TreeGrafter"/>
</dbReference>
<evidence type="ECO:0000259" key="1">
    <source>
        <dbReference type="Pfam" id="PF01571"/>
    </source>
</evidence>